<dbReference type="KEGG" id="pod:PODO_08370"/>
<dbReference type="GeneID" id="31570244"/>
<dbReference type="Proteomes" id="UP000187465">
    <property type="component" value="Unassembled WGS sequence"/>
</dbReference>
<proteinExistence type="predicted"/>
<reference evidence="1 2" key="1">
    <citation type="submission" date="2016-10" db="EMBL/GenBank/DDBJ databases">
        <title>Paenibacillus species isolates.</title>
        <authorList>
            <person name="Beno S.M."/>
        </authorList>
    </citation>
    <scope>NUCLEOTIDE SEQUENCE [LARGE SCALE GENOMIC DNA]</scope>
    <source>
        <strain evidence="1 2">FSL H7-0604</strain>
    </source>
</reference>
<comment type="caution">
    <text evidence="1">The sequence shown here is derived from an EMBL/GenBank/DDBJ whole genome shotgun (WGS) entry which is preliminary data.</text>
</comment>
<evidence type="ECO:0000313" key="1">
    <source>
        <dbReference type="EMBL" id="OMD25350.1"/>
    </source>
</evidence>
<dbReference type="AlphaFoldDB" id="A0A1R0X023"/>
<sequence length="64" mass="7035">MKTDLKELLVEEKGEVGIKQIAITVGVIILIGVVVTYLKGGVLTGWVDDVWEFLFDDLIGKMVS</sequence>
<protein>
    <submittedName>
        <fullName evidence="1">Uncharacterized protein</fullName>
    </submittedName>
</protein>
<name>A0A1R0X023_9BACL</name>
<accession>A0A1R0X023</accession>
<organism evidence="1 2">
    <name type="scientific">Paenibacillus odorifer</name>
    <dbReference type="NCBI Taxonomy" id="189426"/>
    <lineage>
        <taxon>Bacteria</taxon>
        <taxon>Bacillati</taxon>
        <taxon>Bacillota</taxon>
        <taxon>Bacilli</taxon>
        <taxon>Bacillales</taxon>
        <taxon>Paenibacillaceae</taxon>
        <taxon>Paenibacillus</taxon>
    </lineage>
</organism>
<gene>
    <name evidence="1" type="ORF">BJP51_03605</name>
</gene>
<evidence type="ECO:0000313" key="2">
    <source>
        <dbReference type="Proteomes" id="UP000187465"/>
    </source>
</evidence>
<dbReference type="EMBL" id="MKQP01000045">
    <property type="protein sequence ID" value="OMD25350.1"/>
    <property type="molecule type" value="Genomic_DNA"/>
</dbReference>
<dbReference type="RefSeq" id="WP_036684494.1">
    <property type="nucleotide sequence ID" value="NZ_CP009428.1"/>
</dbReference>